<dbReference type="eggNOG" id="KOG2141">
    <property type="taxonomic scope" value="Eukaryota"/>
</dbReference>
<dbReference type="PROSITE" id="PS51366">
    <property type="entry name" value="MI"/>
    <property type="match status" value="1"/>
</dbReference>
<accession>A0A0W4ZFS8</accession>
<evidence type="ECO:0000256" key="1">
    <source>
        <dbReference type="ARBA" id="ARBA00004604"/>
    </source>
</evidence>
<evidence type="ECO:0000313" key="7">
    <source>
        <dbReference type="Proteomes" id="UP000053447"/>
    </source>
</evidence>
<dbReference type="GO" id="GO:0003723">
    <property type="term" value="F:RNA binding"/>
    <property type="evidence" value="ECO:0007669"/>
    <property type="project" value="InterPro"/>
</dbReference>
<dbReference type="RefSeq" id="XP_018228385.1">
    <property type="nucleotide sequence ID" value="XM_018375486.1"/>
</dbReference>
<dbReference type="InterPro" id="IPR050781">
    <property type="entry name" value="CWC22_splicing_factor"/>
</dbReference>
<dbReference type="SMART" id="SM00544">
    <property type="entry name" value="MA3"/>
    <property type="match status" value="1"/>
</dbReference>
<dbReference type="Pfam" id="PF02847">
    <property type="entry name" value="MA3"/>
    <property type="match status" value="1"/>
</dbReference>
<dbReference type="InterPro" id="IPR016024">
    <property type="entry name" value="ARM-type_fold"/>
</dbReference>
<feature type="domain" description="MI" evidence="5">
    <location>
        <begin position="525"/>
        <end position="657"/>
    </location>
</feature>
<dbReference type="Gene3D" id="1.25.40.180">
    <property type="match status" value="1"/>
</dbReference>
<dbReference type="Proteomes" id="UP000053447">
    <property type="component" value="Unassembled WGS sequence"/>
</dbReference>
<comment type="similarity">
    <text evidence="2">Belongs to the CWC22 family.</text>
</comment>
<keyword evidence="7" id="KW-1185">Reference proteome</keyword>
<evidence type="ECO:0000259" key="5">
    <source>
        <dbReference type="PROSITE" id="PS51366"/>
    </source>
</evidence>
<dbReference type="GO" id="GO:0042274">
    <property type="term" value="P:ribosomal small subunit biogenesis"/>
    <property type="evidence" value="ECO:0007669"/>
    <property type="project" value="TreeGrafter"/>
</dbReference>
<dbReference type="InterPro" id="IPR003890">
    <property type="entry name" value="MIF4G-like_typ-3"/>
</dbReference>
<reference evidence="7" key="1">
    <citation type="journal article" date="2016" name="Nat. Commun.">
        <title>Genome analysis of three Pneumocystis species reveals adaptation mechanisms to life exclusively in mammalian hosts.</title>
        <authorList>
            <person name="Ma L."/>
            <person name="Chen Z."/>
            <person name="Huang D.W."/>
            <person name="Kutty G."/>
            <person name="Ishihara M."/>
            <person name="Wang H."/>
            <person name="Abouelleil A."/>
            <person name="Bishop L."/>
            <person name="Davey E."/>
            <person name="Deng R."/>
            <person name="Deng X."/>
            <person name="Fan L."/>
            <person name="Fantoni G."/>
            <person name="Fitzgerald M."/>
            <person name="Gogineni E."/>
            <person name="Goldberg J.M."/>
            <person name="Handley G."/>
            <person name="Hu X."/>
            <person name="Huber C."/>
            <person name="Jiao X."/>
            <person name="Jones K."/>
            <person name="Levin J.Z."/>
            <person name="Liu Y."/>
            <person name="Macdonald P."/>
            <person name="Melnikov A."/>
            <person name="Raley C."/>
            <person name="Sassi M."/>
            <person name="Sherman B.T."/>
            <person name="Song X."/>
            <person name="Sykes S."/>
            <person name="Tran B."/>
            <person name="Walsh L."/>
            <person name="Xia Y."/>
            <person name="Yang J."/>
            <person name="Young S."/>
            <person name="Zeng Q."/>
            <person name="Zheng X."/>
            <person name="Stephens R."/>
            <person name="Nusbaum C."/>
            <person name="Birren B.W."/>
            <person name="Azadi P."/>
            <person name="Lempicki R.A."/>
            <person name="Cuomo C.A."/>
            <person name="Kovacs J.A."/>
        </authorList>
    </citation>
    <scope>NUCLEOTIDE SEQUENCE [LARGE SCALE GENOMIC DNA]</scope>
    <source>
        <strain evidence="7">RU7</strain>
    </source>
</reference>
<gene>
    <name evidence="6" type="ORF">T551_03223</name>
</gene>
<dbReference type="Pfam" id="PF02854">
    <property type="entry name" value="MIF4G"/>
    <property type="match status" value="1"/>
</dbReference>
<dbReference type="PANTHER" id="PTHR18034:SF4">
    <property type="entry name" value="NUCLEOLAR MIF4G DOMAIN-CONTAINING PROTEIN 1"/>
    <property type="match status" value="1"/>
</dbReference>
<sequence length="748" mass="88095">MFKKTKTHLKVLKLPRKLKEKLETIDSSKIKSKKVKILNRKKEWEKKSLKTKNIKKRQGTLICYQDEHLNDQDLQKKKNKIYKIKYDKEEEKIDQEDSIILYLEEKLKHKKRCKHDKNKKDELDYLLDDLNRMENSKIKDTCFINESSDFDNLDIFKNKVDASVNHCSSENKEDNTYLSKKDINIFAKKSKENPYVVPSENNILITQDNILKNNKKDDTELIFHLRRKIKGLLNRLSESNMLSILNEVENLYNLNPRYFVNLELIMLLLTYITSQTTLKDSYLILYSGFVTALYRIIGIDFGAFFLQKLFKTFREFYSKESSKKEINDTIVSYNKECINLITVLSELYNFQVISCTLIYDLVRLFLNEITDLNTELLLKIILNSGSQLRHDDPSSLKDIVIIMHQKISETGFILNTRTKFMIESIDNLKNNKIKSIPYNNRIQEDIFRMKKFLGTLSNRNSTRNTEPLRISLHDIESIDENDKWWHIGLPFKKERNSKHLTSNDLHEEKKKELLALAQSQRMNTDIRRSIFITIMSAEDFVDAFEKLLKLGLKKVQKLEIPRILLHCCGNEQSYNPYYAYIALRFCVKIHSIRTAFKFCLWDLFRSMGENDVQVIGNVNNGNLENIPLRRIVNLGKLYAFLVVNGGLDLIIFKKLNFFHLQPKTKTFVEVFFSTLILETQKGHNPRNAAPIQEIFRKLSSYPSLVEGIKIFLMKYLKNTEIFNLKEDKETFIWGSKKALEILGFLKDF</sequence>
<organism evidence="6 7">
    <name type="scientific">Pneumocystis jirovecii (strain RU7)</name>
    <name type="common">Human pneumocystis pneumonia agent</name>
    <dbReference type="NCBI Taxonomy" id="1408657"/>
    <lineage>
        <taxon>Eukaryota</taxon>
        <taxon>Fungi</taxon>
        <taxon>Dikarya</taxon>
        <taxon>Ascomycota</taxon>
        <taxon>Taphrinomycotina</taxon>
        <taxon>Pneumocystomycetes</taxon>
        <taxon>Pneumocystaceae</taxon>
        <taxon>Pneumocystis</taxon>
    </lineage>
</organism>
<evidence type="ECO:0000313" key="6">
    <source>
        <dbReference type="EMBL" id="KTW27229.1"/>
    </source>
</evidence>
<keyword evidence="4" id="KW-0472">Membrane</keyword>
<dbReference type="InterPro" id="IPR003891">
    <property type="entry name" value="Initiation_fac_eIF4g_MI"/>
</dbReference>
<name>A0A0W4ZFS8_PNEJ7</name>
<dbReference type="GO" id="GO:0005730">
    <property type="term" value="C:nucleolus"/>
    <property type="evidence" value="ECO:0007669"/>
    <property type="project" value="UniProtKB-SubCell"/>
</dbReference>
<proteinExistence type="inferred from homology"/>
<dbReference type="GeneID" id="28941741"/>
<comment type="caution">
    <text evidence="6">The sequence shown here is derived from an EMBL/GenBank/DDBJ whole genome shotgun (WGS) entry which is preliminary data.</text>
</comment>
<keyword evidence="4" id="KW-1133">Transmembrane helix</keyword>
<evidence type="ECO:0000256" key="4">
    <source>
        <dbReference type="SAM" id="Phobius"/>
    </source>
</evidence>
<dbReference type="OrthoDB" id="361797at2759"/>
<dbReference type="SMART" id="SM00543">
    <property type="entry name" value="MIF4G"/>
    <property type="match status" value="1"/>
</dbReference>
<keyword evidence="4" id="KW-0812">Transmembrane</keyword>
<comment type="subcellular location">
    <subcellularLocation>
        <location evidence="1">Nucleus</location>
        <location evidence="1">Nucleolus</location>
    </subcellularLocation>
</comment>
<feature type="transmembrane region" description="Helical" evidence="4">
    <location>
        <begin position="284"/>
        <end position="306"/>
    </location>
</feature>
<evidence type="ECO:0000256" key="3">
    <source>
        <dbReference type="ARBA" id="ARBA00023242"/>
    </source>
</evidence>
<evidence type="ECO:0000256" key="2">
    <source>
        <dbReference type="ARBA" id="ARBA00006856"/>
    </source>
</evidence>
<dbReference type="VEuPathDB" id="FungiDB:T551_03223"/>
<dbReference type="EMBL" id="LFWA01000015">
    <property type="protein sequence ID" value="KTW27229.1"/>
    <property type="molecule type" value="Genomic_DNA"/>
</dbReference>
<dbReference type="STRING" id="1408657.A0A0W4ZFS8"/>
<dbReference type="AlphaFoldDB" id="A0A0W4ZFS8"/>
<keyword evidence="3" id="KW-0539">Nucleus</keyword>
<protein>
    <recommendedName>
        <fullName evidence="5">MI domain-containing protein</fullName>
    </recommendedName>
</protein>
<dbReference type="PANTHER" id="PTHR18034">
    <property type="entry name" value="CELL CYCLE CONTROL PROTEIN CWF22-RELATED"/>
    <property type="match status" value="1"/>
</dbReference>
<dbReference type="SUPFAM" id="SSF48371">
    <property type="entry name" value="ARM repeat"/>
    <property type="match status" value="1"/>
</dbReference>